<feature type="non-terminal residue" evidence="1">
    <location>
        <position position="113"/>
    </location>
</feature>
<feature type="non-terminal residue" evidence="1">
    <location>
        <position position="1"/>
    </location>
</feature>
<gene>
    <name evidence="1" type="primary">HSFA8</name>
</gene>
<sequence length="113" mass="12403">MHVLCFGREEEIERLKRDTNVLMQELVNLRQHQLSTDSITWCKGPFAGDGTGTIGAHGGLLSVAAIWWRRPQKGKALLSNFAWNCLIFCGPLSVSISSAKQTPGLAAVFSFLT</sequence>
<evidence type="ECO:0000313" key="1">
    <source>
        <dbReference type="EMBL" id="ANS56493.1"/>
    </source>
</evidence>
<proteinExistence type="evidence at transcript level"/>
<dbReference type="AlphaFoldDB" id="A0A1B1LTQ4"/>
<protein>
    <submittedName>
        <fullName evidence="1">Heat stress transcription factor 8-like protein</fullName>
    </submittedName>
</protein>
<accession>A0A1B1LTQ4</accession>
<reference evidence="1" key="1">
    <citation type="journal article" date="2016" name="Sci. Rep.">
        <title>Physiological and molecular evidence of differential short-term heat tolerance in Mediterranean seagrasses.</title>
        <authorList>
            <person name="Marin-Guirao L."/>
            <person name="Ruiz J.M."/>
            <person name="Dattolo E."/>
            <person name="Garcia-Munoz R."/>
            <person name="Procaccini G."/>
        </authorList>
    </citation>
    <scope>NUCLEOTIDE SEQUENCE</scope>
</reference>
<name>A0A1B1LTQ4_9LILI</name>
<organism evidence="1">
    <name type="scientific">Cymodocea nodosa</name>
    <dbReference type="NCBI Taxonomy" id="55448"/>
    <lineage>
        <taxon>Eukaryota</taxon>
        <taxon>Viridiplantae</taxon>
        <taxon>Streptophyta</taxon>
        <taxon>Embryophyta</taxon>
        <taxon>Tracheophyta</taxon>
        <taxon>Spermatophyta</taxon>
        <taxon>Magnoliopsida</taxon>
        <taxon>Liliopsida</taxon>
        <taxon>Cymodoceaceae</taxon>
        <taxon>Cymodocea</taxon>
    </lineage>
</organism>
<dbReference type="EMBL" id="KU994742">
    <property type="protein sequence ID" value="ANS56493.1"/>
    <property type="molecule type" value="mRNA"/>
</dbReference>